<dbReference type="Gramene" id="KQK22594">
    <property type="protein sequence ID" value="KQK22594"/>
    <property type="gene ID" value="BRADI_1g68230v3"/>
</dbReference>
<organism evidence="3">
    <name type="scientific">Brachypodium distachyon</name>
    <name type="common">Purple false brome</name>
    <name type="synonym">Trachynia distachya</name>
    <dbReference type="NCBI Taxonomy" id="15368"/>
    <lineage>
        <taxon>Eukaryota</taxon>
        <taxon>Viridiplantae</taxon>
        <taxon>Streptophyta</taxon>
        <taxon>Embryophyta</taxon>
        <taxon>Tracheophyta</taxon>
        <taxon>Spermatophyta</taxon>
        <taxon>Magnoliopsida</taxon>
        <taxon>Liliopsida</taxon>
        <taxon>Poales</taxon>
        <taxon>Poaceae</taxon>
        <taxon>BOP clade</taxon>
        <taxon>Pooideae</taxon>
        <taxon>Stipodae</taxon>
        <taxon>Brachypodieae</taxon>
        <taxon>Brachypodium</taxon>
    </lineage>
</organism>
<feature type="region of interest" description="Disordered" evidence="1">
    <location>
        <begin position="143"/>
        <end position="195"/>
    </location>
</feature>
<dbReference type="STRING" id="15368.I1H7H6"/>
<dbReference type="OrthoDB" id="10637174at2759"/>
<evidence type="ECO:0000313" key="2">
    <source>
        <dbReference type="EMBL" id="KQK22594.1"/>
    </source>
</evidence>
<evidence type="ECO:0000256" key="1">
    <source>
        <dbReference type="SAM" id="MobiDB-lite"/>
    </source>
</evidence>
<reference evidence="2" key="2">
    <citation type="submission" date="2017-06" db="EMBL/GenBank/DDBJ databases">
        <title>WGS assembly of Brachypodium distachyon.</title>
        <authorList>
            <consortium name="The International Brachypodium Initiative"/>
            <person name="Lucas S."/>
            <person name="Harmon-Smith M."/>
            <person name="Lail K."/>
            <person name="Tice H."/>
            <person name="Grimwood J."/>
            <person name="Bruce D."/>
            <person name="Barry K."/>
            <person name="Shu S."/>
            <person name="Lindquist E."/>
            <person name="Wang M."/>
            <person name="Pitluck S."/>
            <person name="Vogel J.P."/>
            <person name="Garvin D.F."/>
            <person name="Mockler T.C."/>
            <person name="Schmutz J."/>
            <person name="Rokhsar D."/>
            <person name="Bevan M.W."/>
        </authorList>
    </citation>
    <scope>NUCLEOTIDE SEQUENCE</scope>
    <source>
        <strain evidence="2">Bd21</strain>
    </source>
</reference>
<sequence>MAFELDSLEGIRLFLQANGRVFHHERVRIGRLQLRDGRAAMEFLGPSHRSGELVVANFSRLDALSTASFMLECADMIVDDLLGEVESRRLNPEHVEAFRGNAAYLRDELIGDSFFVFVTDVAQEMITIARSMERPFHRDFARHHHPARESPRHHHPASRSSGKGQGSRRRDLRPRRRNRDRRPPRRRDRDRDVDLDAATSDLDAATATVDLDAATTKKKGKPAPDVPPTIVLNATSAEEEAKPAGDGPPTVDLDAATAKQERPAADEPPTVDLDDAGDDANV</sequence>
<dbReference type="InParanoid" id="I1H7H6"/>
<dbReference type="AlphaFoldDB" id="I1H7H6"/>
<reference evidence="2 3" key="1">
    <citation type="journal article" date="2010" name="Nature">
        <title>Genome sequencing and analysis of the model grass Brachypodium distachyon.</title>
        <authorList>
            <consortium name="International Brachypodium Initiative"/>
        </authorList>
    </citation>
    <scope>NUCLEOTIDE SEQUENCE [LARGE SCALE GENOMIC DNA]</scope>
    <source>
        <strain evidence="2 3">Bd21</strain>
    </source>
</reference>
<gene>
    <name evidence="2" type="ORF">BRADI_1g68230v3</name>
</gene>
<protein>
    <submittedName>
        <fullName evidence="2 3">Uncharacterized protein</fullName>
    </submittedName>
</protein>
<accession>I1H7H6</accession>
<evidence type="ECO:0000313" key="4">
    <source>
        <dbReference type="Proteomes" id="UP000008810"/>
    </source>
</evidence>
<keyword evidence="4" id="KW-1185">Reference proteome</keyword>
<feature type="compositionally biased region" description="Basic residues" evidence="1">
    <location>
        <begin position="166"/>
        <end position="186"/>
    </location>
</feature>
<reference evidence="3" key="3">
    <citation type="submission" date="2018-08" db="UniProtKB">
        <authorList>
            <consortium name="EnsemblPlants"/>
        </authorList>
    </citation>
    <scope>IDENTIFICATION</scope>
    <source>
        <strain evidence="3">cv. Bd21</strain>
    </source>
</reference>
<feature type="compositionally biased region" description="Acidic residues" evidence="1">
    <location>
        <begin position="272"/>
        <end position="282"/>
    </location>
</feature>
<feature type="compositionally biased region" description="Basic residues" evidence="1">
    <location>
        <begin position="143"/>
        <end position="157"/>
    </location>
</feature>
<dbReference type="OMA" id="AVEITSM"/>
<dbReference type="HOGENOM" id="CLU_988126_0_0_1"/>
<dbReference type="EMBL" id="CM000880">
    <property type="protein sequence ID" value="KQK22594.1"/>
    <property type="molecule type" value="Genomic_DNA"/>
</dbReference>
<feature type="region of interest" description="Disordered" evidence="1">
    <location>
        <begin position="215"/>
        <end position="282"/>
    </location>
</feature>
<evidence type="ECO:0000313" key="3">
    <source>
        <dbReference type="EnsemblPlants" id="KQK22594"/>
    </source>
</evidence>
<dbReference type="EnsemblPlants" id="KQK22594">
    <property type="protein sequence ID" value="KQK22594"/>
    <property type="gene ID" value="BRADI_1g68230v3"/>
</dbReference>
<proteinExistence type="predicted"/>
<dbReference type="Proteomes" id="UP000008810">
    <property type="component" value="Chromosome 1"/>
</dbReference>
<name>I1H7H6_BRADI</name>